<evidence type="ECO:0000259" key="1">
    <source>
        <dbReference type="Pfam" id="PF13966"/>
    </source>
</evidence>
<reference evidence="2" key="2">
    <citation type="submission" date="2017-06" db="EMBL/GenBank/DDBJ databases">
        <title>WGS assembly of Brachypodium distachyon.</title>
        <authorList>
            <consortium name="The International Brachypodium Initiative"/>
            <person name="Lucas S."/>
            <person name="Harmon-Smith M."/>
            <person name="Lail K."/>
            <person name="Tice H."/>
            <person name="Grimwood J."/>
            <person name="Bruce D."/>
            <person name="Barry K."/>
            <person name="Shu S."/>
            <person name="Lindquist E."/>
            <person name="Wang M."/>
            <person name="Pitluck S."/>
            <person name="Vogel J.P."/>
            <person name="Garvin D.F."/>
            <person name="Mockler T.C."/>
            <person name="Schmutz J."/>
            <person name="Rokhsar D."/>
            <person name="Bevan M.W."/>
        </authorList>
    </citation>
    <scope>NUCLEOTIDE SEQUENCE</scope>
    <source>
        <strain evidence="2">Bd21</strain>
    </source>
</reference>
<evidence type="ECO:0000313" key="4">
    <source>
        <dbReference type="Proteomes" id="UP000008810"/>
    </source>
</evidence>
<gene>
    <name evidence="2" type="ORF">BRADI_4g02793v3</name>
</gene>
<dbReference type="InterPro" id="IPR026960">
    <property type="entry name" value="RVT-Znf"/>
</dbReference>
<protein>
    <recommendedName>
        <fullName evidence="1">Reverse transcriptase zinc-binding domain-containing protein</fullName>
    </recommendedName>
</protein>
<accession>A0A2K2CK45</accession>
<keyword evidence="4" id="KW-1185">Reference proteome</keyword>
<reference evidence="3" key="3">
    <citation type="submission" date="2018-08" db="UniProtKB">
        <authorList>
            <consortium name="EnsemblPlants"/>
        </authorList>
    </citation>
    <scope>IDENTIFICATION</scope>
    <source>
        <strain evidence="3">cv. Bd21</strain>
    </source>
</reference>
<proteinExistence type="predicted"/>
<dbReference type="Gramene" id="PNT62408">
    <property type="protein sequence ID" value="PNT62408"/>
    <property type="gene ID" value="BRADI_4g02793v3"/>
</dbReference>
<dbReference type="InParanoid" id="A0A2K2CK45"/>
<reference evidence="2 3" key="1">
    <citation type="journal article" date="2010" name="Nature">
        <title>Genome sequencing and analysis of the model grass Brachypodium distachyon.</title>
        <authorList>
            <consortium name="International Brachypodium Initiative"/>
        </authorList>
    </citation>
    <scope>NUCLEOTIDE SEQUENCE [LARGE SCALE GENOMIC DNA]</scope>
    <source>
        <strain evidence="2 3">Bd21</strain>
    </source>
</reference>
<dbReference type="PANTHER" id="PTHR36617">
    <property type="entry name" value="PROTEIN, PUTATIVE-RELATED"/>
    <property type="match status" value="1"/>
</dbReference>
<sequence>MVTYHLMAFSIPQGVLKQINKLMRTFIWMKQERPGQAPSSLSLVNWSTVCRPRSLGGLGLPDLAKFGRALRLRWPWFSWADPDRPWIGLSSPCTSTDMDLFRASTRIQLGNGAKTLFWHDPWLPDGGITCARWPRLYAIATRKQRTVQKELQGNNWIRSLQHIATPQELSDFVDLWGLIVGVSLTDATDTISWRWSSSGSYSATSAYKVQFVGSFPPFATAKIWKAHAEPKVRFFAWTVLHGKILTADNLAIRGWPHSPFCSLCQTHLETIAHLCHECSFTAEEWDLIKLWDNDDSPAPTSTVSIDAYWDSLIRGKPPLGGAR</sequence>
<dbReference type="PANTHER" id="PTHR36617:SF8">
    <property type="entry name" value="OS10G0457800 PROTEIN"/>
    <property type="match status" value="1"/>
</dbReference>
<organism evidence="2">
    <name type="scientific">Brachypodium distachyon</name>
    <name type="common">Purple false brome</name>
    <name type="synonym">Trachynia distachya</name>
    <dbReference type="NCBI Taxonomy" id="15368"/>
    <lineage>
        <taxon>Eukaryota</taxon>
        <taxon>Viridiplantae</taxon>
        <taxon>Streptophyta</taxon>
        <taxon>Embryophyta</taxon>
        <taxon>Tracheophyta</taxon>
        <taxon>Spermatophyta</taxon>
        <taxon>Magnoliopsida</taxon>
        <taxon>Liliopsida</taxon>
        <taxon>Poales</taxon>
        <taxon>Poaceae</taxon>
        <taxon>BOP clade</taxon>
        <taxon>Pooideae</taxon>
        <taxon>Stipodae</taxon>
        <taxon>Brachypodieae</taxon>
        <taxon>Brachypodium</taxon>
    </lineage>
</organism>
<feature type="domain" description="Reverse transcriptase zinc-binding" evidence="1">
    <location>
        <begin position="201"/>
        <end position="285"/>
    </location>
</feature>
<evidence type="ECO:0000313" key="2">
    <source>
        <dbReference type="EMBL" id="PNT62408.1"/>
    </source>
</evidence>
<dbReference type="Proteomes" id="UP000008810">
    <property type="component" value="Chromosome 4"/>
</dbReference>
<name>A0A2K2CK45_BRADI</name>
<dbReference type="OrthoDB" id="686181at2759"/>
<dbReference type="AlphaFoldDB" id="A0A2K2CK45"/>
<evidence type="ECO:0000313" key="3">
    <source>
        <dbReference type="EnsemblPlants" id="PNT62408"/>
    </source>
</evidence>
<dbReference type="EnsemblPlants" id="PNT62408">
    <property type="protein sequence ID" value="PNT62408"/>
    <property type="gene ID" value="BRADI_4g02793v3"/>
</dbReference>
<dbReference type="EMBL" id="CM000883">
    <property type="protein sequence ID" value="PNT62408.1"/>
    <property type="molecule type" value="Genomic_DNA"/>
</dbReference>
<dbReference type="Pfam" id="PF13966">
    <property type="entry name" value="zf-RVT"/>
    <property type="match status" value="1"/>
</dbReference>